<dbReference type="Proteomes" id="UP001396334">
    <property type="component" value="Unassembled WGS sequence"/>
</dbReference>
<keyword evidence="2" id="KW-1185">Reference proteome</keyword>
<organism evidence="1 2">
    <name type="scientific">Hibiscus sabdariffa</name>
    <name type="common">roselle</name>
    <dbReference type="NCBI Taxonomy" id="183260"/>
    <lineage>
        <taxon>Eukaryota</taxon>
        <taxon>Viridiplantae</taxon>
        <taxon>Streptophyta</taxon>
        <taxon>Embryophyta</taxon>
        <taxon>Tracheophyta</taxon>
        <taxon>Spermatophyta</taxon>
        <taxon>Magnoliopsida</taxon>
        <taxon>eudicotyledons</taxon>
        <taxon>Gunneridae</taxon>
        <taxon>Pentapetalae</taxon>
        <taxon>rosids</taxon>
        <taxon>malvids</taxon>
        <taxon>Malvales</taxon>
        <taxon>Malvaceae</taxon>
        <taxon>Malvoideae</taxon>
        <taxon>Hibiscus</taxon>
    </lineage>
</organism>
<accession>A0ABR2QK38</accession>
<evidence type="ECO:0000313" key="2">
    <source>
        <dbReference type="Proteomes" id="UP001396334"/>
    </source>
</evidence>
<comment type="caution">
    <text evidence="1">The sequence shown here is derived from an EMBL/GenBank/DDBJ whole genome shotgun (WGS) entry which is preliminary data.</text>
</comment>
<reference evidence="1 2" key="1">
    <citation type="journal article" date="2024" name="G3 (Bethesda)">
        <title>Genome assembly of Hibiscus sabdariffa L. provides insights into metabolisms of medicinal natural products.</title>
        <authorList>
            <person name="Kim T."/>
        </authorList>
    </citation>
    <scope>NUCLEOTIDE SEQUENCE [LARGE SCALE GENOMIC DNA]</scope>
    <source>
        <strain evidence="1">TK-2024</strain>
        <tissue evidence="1">Old leaves</tissue>
    </source>
</reference>
<dbReference type="EMBL" id="JBBPBN010000036">
    <property type="protein sequence ID" value="KAK9001048.1"/>
    <property type="molecule type" value="Genomic_DNA"/>
</dbReference>
<protein>
    <submittedName>
        <fullName evidence="1">Uncharacterized protein</fullName>
    </submittedName>
</protein>
<proteinExistence type="predicted"/>
<name>A0ABR2QK38_9ROSI</name>
<gene>
    <name evidence="1" type="ORF">V6N11_082840</name>
</gene>
<sequence length="102" mass="11456">MGIEELAKELKGMKNRDGSREWLAFNCMVGLPHMGENKNRKPLNEFLDITKQLSASNRGIVTLGDGDDCEKLKDGSGFGAFFNGKLIRYQAIMELMETDIKE</sequence>
<evidence type="ECO:0000313" key="1">
    <source>
        <dbReference type="EMBL" id="KAK9001048.1"/>
    </source>
</evidence>